<dbReference type="SMART" id="SM00320">
    <property type="entry name" value="WD40"/>
    <property type="match status" value="3"/>
</dbReference>
<dbReference type="Gene3D" id="2.130.10.10">
    <property type="entry name" value="YVTN repeat-like/Quinoprotein amine dehydrogenase"/>
    <property type="match status" value="1"/>
</dbReference>
<dbReference type="VEuPathDB" id="FungiDB:SOCG_03954"/>
<dbReference type="Proteomes" id="UP000016088">
    <property type="component" value="Unassembled WGS sequence"/>
</dbReference>
<dbReference type="AlphaFoldDB" id="S9PS86"/>
<evidence type="ECO:0000313" key="4">
    <source>
        <dbReference type="EMBL" id="EPX72021.1"/>
    </source>
</evidence>
<sequence length="331" mass="36899">MVAAKSSVRIGNDAETYVFDIAQLKDQIAASCSNGTWACYDKTTLRESFKVPNAHSNITGIINYEKHNGVLTCGTDGKLHLWDIRNSPSKPARTWTSQSVPLTCLAANQTEQIAAGSELTRSLASIFLLDARNEQKIIRQWNDAHNDDITSLQFHPKDNNLLLTGSVDGLVNLVDITKDEDTENIDEDPLLHVINHDASIHVARFLGKRRVLALSHMESYALYKLKRDSDEKTWTSKEVASEQDLRQSLPCSYVIDAFPGNDKHSYMLAFGSFSSNETQIASLDADTGAIHKNDTIFERMSTEICRAITFDSKNHAYYMGGEDGMLQCFTV</sequence>
<dbReference type="PANTHER" id="PTHR22889">
    <property type="entry name" value="WD REPEAT-CONTAINING PROTEIN 89"/>
    <property type="match status" value="1"/>
</dbReference>
<evidence type="ECO:0000256" key="3">
    <source>
        <dbReference type="PROSITE-ProRule" id="PRU00221"/>
    </source>
</evidence>
<organism evidence="4 5">
    <name type="scientific">Schizosaccharomyces octosporus (strain yFS286)</name>
    <name type="common">Fission yeast</name>
    <name type="synonym">Octosporomyces octosporus</name>
    <dbReference type="NCBI Taxonomy" id="483514"/>
    <lineage>
        <taxon>Eukaryota</taxon>
        <taxon>Fungi</taxon>
        <taxon>Dikarya</taxon>
        <taxon>Ascomycota</taxon>
        <taxon>Taphrinomycotina</taxon>
        <taxon>Schizosaccharomycetes</taxon>
        <taxon>Schizosaccharomycetales</taxon>
        <taxon>Schizosaccharomycetaceae</taxon>
        <taxon>Schizosaccharomyces</taxon>
    </lineage>
</organism>
<evidence type="ECO:0000256" key="2">
    <source>
        <dbReference type="ARBA" id="ARBA00022737"/>
    </source>
</evidence>
<dbReference type="InterPro" id="IPR001680">
    <property type="entry name" value="WD40_rpt"/>
</dbReference>
<dbReference type="InterPro" id="IPR039328">
    <property type="entry name" value="WDR89"/>
</dbReference>
<dbReference type="OrthoDB" id="25131at2759"/>
<feature type="repeat" description="WD" evidence="3">
    <location>
        <begin position="142"/>
        <end position="184"/>
    </location>
</feature>
<name>S9PS86_SCHOY</name>
<dbReference type="GeneID" id="25032921"/>
<proteinExistence type="predicted"/>
<dbReference type="SUPFAM" id="SSF50978">
    <property type="entry name" value="WD40 repeat-like"/>
    <property type="match status" value="1"/>
</dbReference>
<dbReference type="PANTHER" id="PTHR22889:SF0">
    <property type="entry name" value="WD REPEAT-CONTAINING PROTEIN 89"/>
    <property type="match status" value="1"/>
</dbReference>
<dbReference type="PROSITE" id="PS50082">
    <property type="entry name" value="WD_REPEATS_2"/>
    <property type="match status" value="1"/>
</dbReference>
<dbReference type="InterPro" id="IPR015943">
    <property type="entry name" value="WD40/YVTN_repeat-like_dom_sf"/>
</dbReference>
<gene>
    <name evidence="4" type="ORF">SOCG_03954</name>
</gene>
<keyword evidence="1 3" id="KW-0853">WD repeat</keyword>
<keyword evidence="5" id="KW-1185">Reference proteome</keyword>
<dbReference type="EMBL" id="KE503207">
    <property type="protein sequence ID" value="EPX72021.1"/>
    <property type="molecule type" value="Genomic_DNA"/>
</dbReference>
<evidence type="ECO:0000313" key="5">
    <source>
        <dbReference type="Proteomes" id="UP000016088"/>
    </source>
</evidence>
<dbReference type="OMA" id="PLGCEYV"/>
<dbReference type="RefSeq" id="XP_013019317.1">
    <property type="nucleotide sequence ID" value="XM_013163863.1"/>
</dbReference>
<accession>S9PS86</accession>
<dbReference type="InterPro" id="IPR036322">
    <property type="entry name" value="WD40_repeat_dom_sf"/>
</dbReference>
<dbReference type="eggNOG" id="KOG1188">
    <property type="taxonomic scope" value="Eukaryota"/>
</dbReference>
<dbReference type="HOGENOM" id="CLU_037323_3_1_1"/>
<evidence type="ECO:0000256" key="1">
    <source>
        <dbReference type="ARBA" id="ARBA00022574"/>
    </source>
</evidence>
<keyword evidence="2" id="KW-0677">Repeat</keyword>
<reference evidence="4 5" key="1">
    <citation type="journal article" date="2011" name="Science">
        <title>Comparative functional genomics of the fission yeasts.</title>
        <authorList>
            <person name="Rhind N."/>
            <person name="Chen Z."/>
            <person name="Yassour M."/>
            <person name="Thompson D.A."/>
            <person name="Haas B.J."/>
            <person name="Habib N."/>
            <person name="Wapinski I."/>
            <person name="Roy S."/>
            <person name="Lin M.F."/>
            <person name="Heiman D.I."/>
            <person name="Young S.K."/>
            <person name="Furuya K."/>
            <person name="Guo Y."/>
            <person name="Pidoux A."/>
            <person name="Chen H.M."/>
            <person name="Robbertse B."/>
            <person name="Goldberg J.M."/>
            <person name="Aoki K."/>
            <person name="Bayne E.H."/>
            <person name="Berlin A.M."/>
            <person name="Desjardins C.A."/>
            <person name="Dobbs E."/>
            <person name="Dukaj L."/>
            <person name="Fan L."/>
            <person name="FitzGerald M.G."/>
            <person name="French C."/>
            <person name="Gujja S."/>
            <person name="Hansen K."/>
            <person name="Keifenheim D."/>
            <person name="Levin J.Z."/>
            <person name="Mosher R.A."/>
            <person name="Mueller C.A."/>
            <person name="Pfiffner J."/>
            <person name="Priest M."/>
            <person name="Russ C."/>
            <person name="Smialowska A."/>
            <person name="Swoboda P."/>
            <person name="Sykes S.M."/>
            <person name="Vaughn M."/>
            <person name="Vengrova S."/>
            <person name="Yoder R."/>
            <person name="Zeng Q."/>
            <person name="Allshire R."/>
            <person name="Baulcombe D."/>
            <person name="Birren B.W."/>
            <person name="Brown W."/>
            <person name="Ekwall K."/>
            <person name="Kellis M."/>
            <person name="Leatherwood J."/>
            <person name="Levin H."/>
            <person name="Margalit H."/>
            <person name="Martienssen R."/>
            <person name="Nieduszynski C.A."/>
            <person name="Spatafora J.W."/>
            <person name="Friedman N."/>
            <person name="Dalgaard J.Z."/>
            <person name="Baumann P."/>
            <person name="Niki H."/>
            <person name="Regev A."/>
            <person name="Nusbaum C."/>
        </authorList>
    </citation>
    <scope>NUCLEOTIDE SEQUENCE [LARGE SCALE GENOMIC DNA]</scope>
    <source>
        <strain evidence="5">yFS286</strain>
    </source>
</reference>
<dbReference type="Pfam" id="PF00400">
    <property type="entry name" value="WD40"/>
    <property type="match status" value="2"/>
</dbReference>
<protein>
    <submittedName>
        <fullName evidence="4">WDR89 family WD repeat protein</fullName>
    </submittedName>
</protein>